<feature type="domain" description="Baseplate J-like central" evidence="1">
    <location>
        <begin position="134"/>
        <end position="206"/>
    </location>
</feature>
<dbReference type="InterPro" id="IPR052726">
    <property type="entry name" value="Phage_Baseplate_Hub"/>
</dbReference>
<dbReference type="Pfam" id="PF26079">
    <property type="entry name" value="Baseplate_J_C"/>
    <property type="match status" value="1"/>
</dbReference>
<comment type="caution">
    <text evidence="3">The sequence shown here is derived from an EMBL/GenBank/DDBJ whole genome shotgun (WGS) entry which is preliminary data.</text>
</comment>
<dbReference type="EMBL" id="QKZS01000047">
    <property type="protein sequence ID" value="PZX46823.1"/>
    <property type="molecule type" value="Genomic_DNA"/>
</dbReference>
<dbReference type="Proteomes" id="UP000249538">
    <property type="component" value="Unassembled WGS sequence"/>
</dbReference>
<dbReference type="InterPro" id="IPR014507">
    <property type="entry name" value="Baseplate_assembly_J_pred"/>
</dbReference>
<dbReference type="InterPro" id="IPR058530">
    <property type="entry name" value="Baseplate_J-like_C"/>
</dbReference>
<dbReference type="AlphaFoldDB" id="A0A2W7QF08"/>
<accession>A0A2W7QF08</accession>
<name>A0A2W7QF08_9RHOB</name>
<evidence type="ECO:0000259" key="2">
    <source>
        <dbReference type="Pfam" id="PF26079"/>
    </source>
</evidence>
<dbReference type="PANTHER" id="PTHR35862">
    <property type="entry name" value="FELS-2 PROPHAGE PROTEIN"/>
    <property type="match status" value="1"/>
</dbReference>
<reference evidence="3 4" key="1">
    <citation type="submission" date="2018-06" db="EMBL/GenBank/DDBJ databases">
        <title>Genomic Encyclopedia of Archaeal and Bacterial Type Strains, Phase II (KMG-II): from individual species to whole genera.</title>
        <authorList>
            <person name="Goeker M."/>
        </authorList>
    </citation>
    <scope>NUCLEOTIDE SEQUENCE [LARGE SCALE GENOMIC DNA]</scope>
    <source>
        <strain evidence="3 4">DSM 18774</strain>
    </source>
</reference>
<proteinExistence type="predicted"/>
<gene>
    <name evidence="3" type="ORF">LX76_04613</name>
</gene>
<evidence type="ECO:0000313" key="4">
    <source>
        <dbReference type="Proteomes" id="UP000249538"/>
    </source>
</evidence>
<dbReference type="RefSeq" id="WP_111467630.1">
    <property type="nucleotide sequence ID" value="NZ_QKZS01000047.1"/>
</dbReference>
<dbReference type="InterPro" id="IPR058531">
    <property type="entry name" value="Baseplate_J_M"/>
</dbReference>
<feature type="domain" description="Baseplate J-like C-terminal" evidence="2">
    <location>
        <begin position="215"/>
        <end position="294"/>
    </location>
</feature>
<dbReference type="Pfam" id="PF26078">
    <property type="entry name" value="Baseplate_J_M"/>
    <property type="match status" value="1"/>
</dbReference>
<evidence type="ECO:0000313" key="3">
    <source>
        <dbReference type="EMBL" id="PZX46823.1"/>
    </source>
</evidence>
<dbReference type="PIRSF" id="PIRSF020481">
    <property type="entry name" value="BAP"/>
    <property type="match status" value="1"/>
</dbReference>
<dbReference type="PANTHER" id="PTHR35862:SF1">
    <property type="entry name" value="FELS-2 PROPHAGE PROTEIN"/>
    <property type="match status" value="1"/>
</dbReference>
<sequence length="297" mass="30695">MTGYSAIDLSQIPAPDVIEPLDFETILAGLKAAIIADAPELAGVLALESEPVVKLLEVMTYRSLLDRARVNDAARAVMLATATGADLDNLAALLGVSRLTLVAPDPEAIPPVPAVLEADADLRTRTQLALEGFSTAGPRGAYLFHALSASGEVLDASVTSPAPGKVLVTVLSRSGIGAADPALIATVAAALNDEDVRPLCDEVQVTGAEIIDYVVTATLTMFAGPDGEAVRAAAEAAVRAYVAQSHRLGRSVRRSGLFRALHQPGVERVDLVAPAVDIEPDARHAAWCSAVSVTVAA</sequence>
<organism evidence="3 4">
    <name type="scientific">Cereibacter changlensis</name>
    <dbReference type="NCBI Taxonomy" id="402884"/>
    <lineage>
        <taxon>Bacteria</taxon>
        <taxon>Pseudomonadati</taxon>
        <taxon>Pseudomonadota</taxon>
        <taxon>Alphaproteobacteria</taxon>
        <taxon>Rhodobacterales</taxon>
        <taxon>Paracoccaceae</taxon>
        <taxon>Cereibacter</taxon>
    </lineage>
</organism>
<evidence type="ECO:0000259" key="1">
    <source>
        <dbReference type="Pfam" id="PF26078"/>
    </source>
</evidence>
<protein>
    <submittedName>
        <fullName evidence="3">Phage-related baseplate assembly protein</fullName>
    </submittedName>
</protein>